<dbReference type="STRING" id="35608.A0A2U1LZP5"/>
<name>A0A2U1LZP5_ARTAN</name>
<reference evidence="1 2" key="1">
    <citation type="journal article" date="2018" name="Mol. Plant">
        <title>The genome of Artemisia annua provides insight into the evolution of Asteraceae family and artemisinin biosynthesis.</title>
        <authorList>
            <person name="Shen Q."/>
            <person name="Zhang L."/>
            <person name="Liao Z."/>
            <person name="Wang S."/>
            <person name="Yan T."/>
            <person name="Shi P."/>
            <person name="Liu M."/>
            <person name="Fu X."/>
            <person name="Pan Q."/>
            <person name="Wang Y."/>
            <person name="Lv Z."/>
            <person name="Lu X."/>
            <person name="Zhang F."/>
            <person name="Jiang W."/>
            <person name="Ma Y."/>
            <person name="Chen M."/>
            <person name="Hao X."/>
            <person name="Li L."/>
            <person name="Tang Y."/>
            <person name="Lv G."/>
            <person name="Zhou Y."/>
            <person name="Sun X."/>
            <person name="Brodelius P.E."/>
            <person name="Rose J.K.C."/>
            <person name="Tang K."/>
        </authorList>
    </citation>
    <scope>NUCLEOTIDE SEQUENCE [LARGE SCALE GENOMIC DNA]</scope>
    <source>
        <strain evidence="2">cv. Huhao1</strain>
        <tissue evidence="1">Leaf</tissue>
    </source>
</reference>
<evidence type="ECO:0000313" key="1">
    <source>
        <dbReference type="EMBL" id="PWA54485.1"/>
    </source>
</evidence>
<dbReference type="EMBL" id="PKPP01007057">
    <property type="protein sequence ID" value="PWA54485.1"/>
    <property type="molecule type" value="Genomic_DNA"/>
</dbReference>
<dbReference type="OrthoDB" id="120967at2759"/>
<proteinExistence type="predicted"/>
<sequence length="155" mass="17184">MLDEENIRGSFRKSNSESDLINPALIGNAYPDQVSGSIISEFYSANADRNDGHNVNVASDKVLRIEGYSPKLKCQAFGGIIWLNCFINLRLVVFVARWSSTETLWSRCGNVWLDLDLILRRCERGRKKVKGGSILCLKGGFGLGVIGLGNYKRGL</sequence>
<accession>A0A2U1LZP5</accession>
<evidence type="ECO:0000313" key="2">
    <source>
        <dbReference type="Proteomes" id="UP000245207"/>
    </source>
</evidence>
<dbReference type="Proteomes" id="UP000245207">
    <property type="component" value="Unassembled WGS sequence"/>
</dbReference>
<dbReference type="AlphaFoldDB" id="A0A2U1LZP5"/>
<keyword evidence="2" id="KW-1185">Reference proteome</keyword>
<gene>
    <name evidence="1" type="ORF">CTI12_AA369330</name>
</gene>
<protein>
    <submittedName>
        <fullName evidence="1">Phox-associated domain,Sorting nexin</fullName>
    </submittedName>
</protein>
<organism evidence="1 2">
    <name type="scientific">Artemisia annua</name>
    <name type="common">Sweet wormwood</name>
    <dbReference type="NCBI Taxonomy" id="35608"/>
    <lineage>
        <taxon>Eukaryota</taxon>
        <taxon>Viridiplantae</taxon>
        <taxon>Streptophyta</taxon>
        <taxon>Embryophyta</taxon>
        <taxon>Tracheophyta</taxon>
        <taxon>Spermatophyta</taxon>
        <taxon>Magnoliopsida</taxon>
        <taxon>eudicotyledons</taxon>
        <taxon>Gunneridae</taxon>
        <taxon>Pentapetalae</taxon>
        <taxon>asterids</taxon>
        <taxon>campanulids</taxon>
        <taxon>Asterales</taxon>
        <taxon>Asteraceae</taxon>
        <taxon>Asteroideae</taxon>
        <taxon>Anthemideae</taxon>
        <taxon>Artemisiinae</taxon>
        <taxon>Artemisia</taxon>
    </lineage>
</organism>
<comment type="caution">
    <text evidence="1">The sequence shown here is derived from an EMBL/GenBank/DDBJ whole genome shotgun (WGS) entry which is preliminary data.</text>
</comment>